<comment type="caution">
    <text evidence="1">The sequence shown here is derived from an EMBL/GenBank/DDBJ whole genome shotgun (WGS) entry which is preliminary data.</text>
</comment>
<dbReference type="PANTHER" id="PTHR43393:SF3">
    <property type="entry name" value="LYSINE DECARBOXYLASE-LIKE PROTEIN"/>
    <property type="match status" value="1"/>
</dbReference>
<gene>
    <name evidence="1" type="ORF">HU137_02475</name>
</gene>
<dbReference type="Gene3D" id="3.40.50.450">
    <property type="match status" value="1"/>
</dbReference>
<protein>
    <recommendedName>
        <fullName evidence="3">Rossmann fold nucleotide-binding protein</fullName>
    </recommendedName>
</protein>
<proteinExistence type="predicted"/>
<accession>A0A838ZR69</accession>
<dbReference type="RefSeq" id="WP_182042224.1">
    <property type="nucleotide sequence ID" value="NZ_JACDZE010000001.1"/>
</dbReference>
<organism evidence="1 2">
    <name type="scientific">Moheibacter lacus</name>
    <dbReference type="NCBI Taxonomy" id="2745851"/>
    <lineage>
        <taxon>Bacteria</taxon>
        <taxon>Pseudomonadati</taxon>
        <taxon>Bacteroidota</taxon>
        <taxon>Flavobacteriia</taxon>
        <taxon>Flavobacteriales</taxon>
        <taxon>Weeksellaceae</taxon>
        <taxon>Moheibacter</taxon>
    </lineage>
</organism>
<dbReference type="Proteomes" id="UP000552241">
    <property type="component" value="Unassembled WGS sequence"/>
</dbReference>
<dbReference type="SUPFAM" id="SSF102405">
    <property type="entry name" value="MCP/YpsA-like"/>
    <property type="match status" value="1"/>
</dbReference>
<evidence type="ECO:0000313" key="1">
    <source>
        <dbReference type="EMBL" id="MBA5628633.1"/>
    </source>
</evidence>
<dbReference type="GO" id="GO:0005829">
    <property type="term" value="C:cytosol"/>
    <property type="evidence" value="ECO:0007669"/>
    <property type="project" value="TreeGrafter"/>
</dbReference>
<dbReference type="EMBL" id="JACDZE010000001">
    <property type="protein sequence ID" value="MBA5628633.1"/>
    <property type="molecule type" value="Genomic_DNA"/>
</dbReference>
<dbReference type="InterPro" id="IPR052341">
    <property type="entry name" value="LOG_family_nucleotidases"/>
</dbReference>
<dbReference type="PANTHER" id="PTHR43393">
    <property type="entry name" value="CYTOKININ RIBOSIDE 5'-MONOPHOSPHATE PHOSPHORIBOHYDROLASE"/>
    <property type="match status" value="1"/>
</dbReference>
<reference evidence="1 2" key="1">
    <citation type="submission" date="2020-07" db="EMBL/GenBank/DDBJ databases">
        <title>Moheibacter lacus sp. nov., a member of the family Flavobacteriaceae isolated from freshwater lake sediment.</title>
        <authorList>
            <person name="Liu Y."/>
        </authorList>
    </citation>
    <scope>NUCLEOTIDE SEQUENCE [LARGE SCALE GENOMIC DNA]</scope>
    <source>
        <strain evidence="1 2">BDHS18</strain>
    </source>
</reference>
<name>A0A838ZR69_9FLAO</name>
<evidence type="ECO:0008006" key="3">
    <source>
        <dbReference type="Google" id="ProtNLM"/>
    </source>
</evidence>
<evidence type="ECO:0000313" key="2">
    <source>
        <dbReference type="Proteomes" id="UP000552241"/>
    </source>
</evidence>
<dbReference type="AlphaFoldDB" id="A0A838ZR69"/>
<sequence length="385" mass="44275">MSLKKLNNLIRTNKEWNHLVHATKNLKGKVFQNLNFLDENLDWNEFELKGATFLGCEFKRDDAIHIISQGAFVYPKFESYPFNPHRKNLYNWEELMDGYSDEIDDSVDFNIYNHFLKRKYNPPMEEALAERIHDYGIDVALRKLLDFDEFGMTERKVVGFMGGHSTPRGSEYFVKVALAAKRLSEKGYFIATGGGPGIMEAANLGAYFGNYTDEELMEAIKILSELHFTEEGQRDYLTQNYIRQSKIVLEKFPDGKENLAIPTWFYGHEPTNLFATSIAKYFSNSIREDTLLAICLYGIIYAPGSAGTTQEIFQEAAQNHYGTFGYYSPMIFLGKKRYTEDTALYSVLHQLAVGMPYKELLYLTDDPELAVEFVEKNPPIPIKFV</sequence>
<keyword evidence="2" id="KW-1185">Reference proteome</keyword>